<feature type="transmembrane region" description="Helical" evidence="2">
    <location>
        <begin position="340"/>
        <end position="359"/>
    </location>
</feature>
<feature type="compositionally biased region" description="Low complexity" evidence="1">
    <location>
        <begin position="84"/>
        <end position="98"/>
    </location>
</feature>
<feature type="transmembrane region" description="Helical" evidence="2">
    <location>
        <begin position="371"/>
        <end position="393"/>
    </location>
</feature>
<organism evidence="3">
    <name type="scientific">Entomoneis paludosa</name>
    <dbReference type="NCBI Taxonomy" id="265537"/>
    <lineage>
        <taxon>Eukaryota</taxon>
        <taxon>Sar</taxon>
        <taxon>Stramenopiles</taxon>
        <taxon>Ochrophyta</taxon>
        <taxon>Bacillariophyta</taxon>
        <taxon>Bacillariophyceae</taxon>
        <taxon>Bacillariophycidae</taxon>
        <taxon>Entomoneidaceae</taxon>
        <taxon>Entomoneis</taxon>
    </lineage>
</organism>
<protein>
    <submittedName>
        <fullName evidence="3">Uncharacterized protein</fullName>
    </submittedName>
</protein>
<keyword evidence="2" id="KW-0812">Transmembrane</keyword>
<proteinExistence type="predicted"/>
<sequence>MNGREPPRLMLSQTSSTVFGSSSSSLGASTDEADVHGVEASTNKKQEQTATTRQDSSSGTDTKEQKHSAGPANHQPSETMRLQRPLLPSTSSSTSAPRAEPWMQQAWVVHFLIGAAVLLYSVFWGNGGRSKYIVVDPSHANGMMDYDNCDRLFINVLASSPEEDGAVVCCSSSSMSATNETLSAMSSLLELCPPQFQPQHSTQQSFFPLSSLPFMGRLSKFPDAWLIPLFPLLLRIAFRTYQTILEKGHVVLDTTFGVYSFRRLVFYFLLMQFRGWVLYVALNSLEDNYYYGNNGTINSHDPAANSSSATCWYRDWLSVSSTQQQSSCRGRVFDFSDHVVLYYAQILPIALLEYLHSMNRPYWPFHFFRRIALPSLLTLGMLYLYFITFVGVYKTASYFHTPQESLAGYAVSLVAHLPLCTLQCSNGSASIAAMREYFFGPKRRNKKVLR</sequence>
<feature type="compositionally biased region" description="Polar residues" evidence="1">
    <location>
        <begin position="48"/>
        <end position="60"/>
    </location>
</feature>
<gene>
    <name evidence="3" type="ORF">APAL1065_LOCUS26966</name>
</gene>
<reference evidence="3" key="1">
    <citation type="submission" date="2021-01" db="EMBL/GenBank/DDBJ databases">
        <authorList>
            <person name="Corre E."/>
            <person name="Pelletier E."/>
            <person name="Niang G."/>
            <person name="Scheremetjew M."/>
            <person name="Finn R."/>
            <person name="Kale V."/>
            <person name="Holt S."/>
            <person name="Cochrane G."/>
            <person name="Meng A."/>
            <person name="Brown T."/>
            <person name="Cohen L."/>
        </authorList>
    </citation>
    <scope>NUCLEOTIDE SEQUENCE</scope>
    <source>
        <strain evidence="3">CCMP125</strain>
    </source>
</reference>
<evidence type="ECO:0000313" key="3">
    <source>
        <dbReference type="EMBL" id="CAD9994605.1"/>
    </source>
</evidence>
<feature type="transmembrane region" description="Helical" evidence="2">
    <location>
        <begin position="102"/>
        <end position="123"/>
    </location>
</feature>
<evidence type="ECO:0000256" key="2">
    <source>
        <dbReference type="SAM" id="Phobius"/>
    </source>
</evidence>
<evidence type="ECO:0000256" key="1">
    <source>
        <dbReference type="SAM" id="MobiDB-lite"/>
    </source>
</evidence>
<name>A0A7S3DYQ6_9STRA</name>
<dbReference type="AlphaFoldDB" id="A0A7S3DYQ6"/>
<dbReference type="EMBL" id="HBHT01040138">
    <property type="protein sequence ID" value="CAD9994605.1"/>
    <property type="molecule type" value="Transcribed_RNA"/>
</dbReference>
<keyword evidence="2" id="KW-1133">Transmembrane helix</keyword>
<accession>A0A7S3DYQ6</accession>
<keyword evidence="2" id="KW-0472">Membrane</keyword>
<feature type="compositionally biased region" description="Basic and acidic residues" evidence="1">
    <location>
        <begin position="33"/>
        <end position="47"/>
    </location>
</feature>
<feature type="region of interest" description="Disordered" evidence="1">
    <location>
        <begin position="1"/>
        <end position="98"/>
    </location>
</feature>
<feature type="compositionally biased region" description="Low complexity" evidence="1">
    <location>
        <begin position="12"/>
        <end position="30"/>
    </location>
</feature>